<keyword evidence="5" id="KW-0472">Membrane</keyword>
<dbReference type="NCBIfam" id="TIGR02537">
    <property type="entry name" value="arch_flag_Nterm"/>
    <property type="match status" value="1"/>
</dbReference>
<evidence type="ECO:0000256" key="2">
    <source>
        <dbReference type="ARBA" id="ARBA00010256"/>
    </source>
</evidence>
<keyword evidence="5" id="KW-1133">Transmembrane helix</keyword>
<evidence type="ECO:0000256" key="4">
    <source>
        <dbReference type="RuleBase" id="RU361282"/>
    </source>
</evidence>
<organism evidence="6">
    <name type="scientific">Candidatus Methanogaster sp. ANME-2c ERB4</name>
    <dbReference type="NCBI Taxonomy" id="2759911"/>
    <lineage>
        <taxon>Archaea</taxon>
        <taxon>Methanobacteriati</taxon>
        <taxon>Methanobacteriota</taxon>
        <taxon>Stenosarchaea group</taxon>
        <taxon>Methanomicrobia</taxon>
        <taxon>Methanosarcinales</taxon>
        <taxon>ANME-2 cluster</taxon>
        <taxon>Candidatus Methanogasteraceae</taxon>
        <taxon>Candidatus Methanogaster</taxon>
    </lineage>
</organism>
<gene>
    <name evidence="6" type="ORF">AMAKCJMG_00007</name>
</gene>
<reference evidence="6" key="1">
    <citation type="submission" date="2020-06" db="EMBL/GenBank/DDBJ databases">
        <title>Unique genomic features of the anaerobic methanotrophic archaea.</title>
        <authorList>
            <person name="Chadwick G.L."/>
            <person name="Skennerton C.T."/>
            <person name="Laso-Perez R."/>
            <person name="Leu A.O."/>
            <person name="Speth D.R."/>
            <person name="Yu H."/>
            <person name="Morgan-Lang C."/>
            <person name="Hatzenpichler R."/>
            <person name="Goudeau D."/>
            <person name="Malmstrom R."/>
            <person name="Brazelton W.J."/>
            <person name="Woyke T."/>
            <person name="Hallam S.J."/>
            <person name="Tyson G.W."/>
            <person name="Wegener G."/>
            <person name="Boetius A."/>
            <person name="Orphan V."/>
        </authorList>
    </citation>
    <scope>NUCLEOTIDE SEQUENCE</scope>
</reference>
<evidence type="ECO:0000256" key="1">
    <source>
        <dbReference type="ARBA" id="ARBA00004618"/>
    </source>
</evidence>
<dbReference type="GO" id="GO:0097588">
    <property type="term" value="P:archaeal or bacterial-type flagellum-dependent cell motility"/>
    <property type="evidence" value="ECO:0007669"/>
    <property type="project" value="InterPro"/>
</dbReference>
<dbReference type="GO" id="GO:0005198">
    <property type="term" value="F:structural molecule activity"/>
    <property type="evidence" value="ECO:0007669"/>
    <property type="project" value="InterPro"/>
</dbReference>
<dbReference type="PANTHER" id="PTHR35903">
    <property type="entry name" value="FLAGELLIN B1"/>
    <property type="match status" value="1"/>
</dbReference>
<dbReference type="AlphaFoldDB" id="A0A7G9YKY9"/>
<comment type="subcellular location">
    <subcellularLocation>
        <location evidence="1 4">Archaeal flagellum</location>
    </subcellularLocation>
</comment>
<keyword evidence="5" id="KW-0812">Transmembrane</keyword>
<sequence>MKANRHIYRQDESAQVGIGTLIIFISMVLVAAVASALLIKTSGVLQQKASQTGQETTREVASNLRIDRIIGERDYYLSLNLNDTGCIVKDDGTDLTDFSYTSPIGGYIEIENPNKTTSFAITVNSSDADGFTNVSYMVAAGEVCEYYFVKSGTYQVSGDGSTSVNMTVQQDNYEYGYVSKLRITMSLGPGSEDIDLSQLIVYLSDATHTADVNYHLGKREGIYFANNTATSEYFSISPIRIRDDTSFDATQPVLRSGDVMEVTLDVRKVFKHGGAYPDPSYTGIATRTSLDLQIRPEAGSLVILEITTPGSYFKSKYIQLLV</sequence>
<proteinExistence type="inferred from homology"/>
<dbReference type="Pfam" id="PF01917">
    <property type="entry name" value="Flagellin_arch-type"/>
    <property type="match status" value="1"/>
</dbReference>
<dbReference type="EMBL" id="MT631358">
    <property type="protein sequence ID" value="QNO48673.1"/>
    <property type="molecule type" value="Genomic_DNA"/>
</dbReference>
<evidence type="ECO:0000256" key="3">
    <source>
        <dbReference type="ARBA" id="ARBA00022440"/>
    </source>
</evidence>
<evidence type="ECO:0000256" key="5">
    <source>
        <dbReference type="SAM" id="Phobius"/>
    </source>
</evidence>
<comment type="function">
    <text evidence="4">Flagellin is the subunit protein which polymerizes to form the filaments of archaeal flagella.</text>
</comment>
<evidence type="ECO:0000313" key="6">
    <source>
        <dbReference type="EMBL" id="QNO48673.1"/>
    </source>
</evidence>
<dbReference type="PANTHER" id="PTHR35903:SF1">
    <property type="entry name" value="FLAGELLIN B1"/>
    <property type="match status" value="1"/>
</dbReference>
<dbReference type="InterPro" id="IPR013373">
    <property type="entry name" value="Flagellin/pilin_N_arc"/>
</dbReference>
<keyword evidence="3 4" id="KW-0974">Archaeal flagellum</keyword>
<dbReference type="InterPro" id="IPR002774">
    <property type="entry name" value="Flagellin_arc-type"/>
</dbReference>
<comment type="similarity">
    <text evidence="2 4">Belongs to the archaeal flagellin family.</text>
</comment>
<accession>A0A7G9YKY9</accession>
<feature type="transmembrane region" description="Helical" evidence="5">
    <location>
        <begin position="21"/>
        <end position="39"/>
    </location>
</feature>
<dbReference type="GO" id="GO:0097589">
    <property type="term" value="C:archaeal-type flagellum"/>
    <property type="evidence" value="ECO:0007669"/>
    <property type="project" value="UniProtKB-SubCell"/>
</dbReference>
<protein>
    <recommendedName>
        <fullName evidence="4">Flagellin</fullName>
    </recommendedName>
</protein>
<name>A0A7G9YKY9_9EURY</name>